<gene>
    <name evidence="17" type="ORF">CMV30_11390</name>
</gene>
<evidence type="ECO:0000256" key="14">
    <source>
        <dbReference type="PROSITE-ProRule" id="PRU00560"/>
    </source>
</evidence>
<keyword evidence="3" id="KW-0227">DNA damage</keyword>
<evidence type="ECO:0000259" key="16">
    <source>
        <dbReference type="PROSITE" id="PS51217"/>
    </source>
</evidence>
<dbReference type="InterPro" id="IPR000212">
    <property type="entry name" value="DNA_helicase_UvrD/REP"/>
</dbReference>
<keyword evidence="2 14" id="KW-0547">Nucleotide-binding</keyword>
<dbReference type="Pfam" id="PF13361">
    <property type="entry name" value="UvrD_C"/>
    <property type="match status" value="1"/>
</dbReference>
<dbReference type="RefSeq" id="WP_096056138.1">
    <property type="nucleotide sequence ID" value="NZ_CP023344.1"/>
</dbReference>
<dbReference type="Gene3D" id="3.40.50.300">
    <property type="entry name" value="P-loop containing nucleotide triphosphate hydrolases"/>
    <property type="match status" value="3"/>
</dbReference>
<evidence type="ECO:0000256" key="3">
    <source>
        <dbReference type="ARBA" id="ARBA00022763"/>
    </source>
</evidence>
<dbReference type="KEGG" id="vbh:CMV30_11390"/>
<feature type="domain" description="UvrD-like helicase ATP-binding" evidence="15">
    <location>
        <begin position="5"/>
        <end position="408"/>
    </location>
</feature>
<dbReference type="GO" id="GO:0004527">
    <property type="term" value="F:exonuclease activity"/>
    <property type="evidence" value="ECO:0007669"/>
    <property type="project" value="UniProtKB-KW"/>
</dbReference>
<feature type="domain" description="UvrD-like helicase C-terminal" evidence="16">
    <location>
        <begin position="426"/>
        <end position="706"/>
    </location>
</feature>
<evidence type="ECO:0000256" key="8">
    <source>
        <dbReference type="ARBA" id="ARBA00023125"/>
    </source>
</evidence>
<keyword evidence="4 14" id="KW-0378">Hydrolase</keyword>
<dbReference type="SUPFAM" id="SSF52980">
    <property type="entry name" value="Restriction endonuclease-like"/>
    <property type="match status" value="1"/>
</dbReference>
<keyword evidence="7 14" id="KW-0067">ATP-binding</keyword>
<reference evidence="17 18" key="1">
    <citation type="submission" date="2017-09" db="EMBL/GenBank/DDBJ databases">
        <title>Complete genome sequence of Verrucomicrobial strain HZ-65, isolated from freshwater.</title>
        <authorList>
            <person name="Choi A."/>
        </authorList>
    </citation>
    <scope>NUCLEOTIDE SEQUENCE [LARGE SCALE GENOMIC DNA]</scope>
    <source>
        <strain evidence="17 18">HZ-65</strain>
    </source>
</reference>
<dbReference type="EC" id="5.6.2.4" evidence="12"/>
<dbReference type="Pfam" id="PF12705">
    <property type="entry name" value="PDDEXK_1"/>
    <property type="match status" value="1"/>
</dbReference>
<evidence type="ECO:0000256" key="10">
    <source>
        <dbReference type="ARBA" id="ARBA00023235"/>
    </source>
</evidence>
<evidence type="ECO:0000256" key="4">
    <source>
        <dbReference type="ARBA" id="ARBA00022801"/>
    </source>
</evidence>
<feature type="binding site" evidence="14">
    <location>
        <begin position="26"/>
        <end position="33"/>
    </location>
    <ligand>
        <name>ATP</name>
        <dbReference type="ChEBI" id="CHEBI:30616"/>
    </ligand>
</feature>
<evidence type="ECO:0000256" key="7">
    <source>
        <dbReference type="ARBA" id="ARBA00022840"/>
    </source>
</evidence>
<evidence type="ECO:0000259" key="15">
    <source>
        <dbReference type="PROSITE" id="PS51198"/>
    </source>
</evidence>
<dbReference type="GO" id="GO:0033202">
    <property type="term" value="C:DNA helicase complex"/>
    <property type="evidence" value="ECO:0007669"/>
    <property type="project" value="TreeGrafter"/>
</dbReference>
<dbReference type="PROSITE" id="PS51217">
    <property type="entry name" value="UVRD_HELICASE_CTER"/>
    <property type="match status" value="1"/>
</dbReference>
<protein>
    <recommendedName>
        <fullName evidence="12">DNA 3'-5' helicase</fullName>
        <ecNumber evidence="12">5.6.2.4</ecNumber>
    </recommendedName>
</protein>
<dbReference type="InterPro" id="IPR014017">
    <property type="entry name" value="DNA_helicase_UvrD-like_C"/>
</dbReference>
<dbReference type="PROSITE" id="PS51198">
    <property type="entry name" value="UVRD_HELICASE_ATP_BIND"/>
    <property type="match status" value="1"/>
</dbReference>
<dbReference type="SUPFAM" id="SSF52540">
    <property type="entry name" value="P-loop containing nucleoside triphosphate hydrolases"/>
    <property type="match status" value="1"/>
</dbReference>
<dbReference type="InterPro" id="IPR027417">
    <property type="entry name" value="P-loop_NTPase"/>
</dbReference>
<comment type="catalytic activity">
    <reaction evidence="13">
        <text>ATP + H2O = ADP + phosphate + H(+)</text>
        <dbReference type="Rhea" id="RHEA:13065"/>
        <dbReference type="ChEBI" id="CHEBI:15377"/>
        <dbReference type="ChEBI" id="CHEBI:15378"/>
        <dbReference type="ChEBI" id="CHEBI:30616"/>
        <dbReference type="ChEBI" id="CHEBI:43474"/>
        <dbReference type="ChEBI" id="CHEBI:456216"/>
        <dbReference type="EC" id="5.6.2.4"/>
    </reaction>
</comment>
<keyword evidence="9" id="KW-0234">DNA repair</keyword>
<dbReference type="GO" id="GO:0005524">
    <property type="term" value="F:ATP binding"/>
    <property type="evidence" value="ECO:0007669"/>
    <property type="project" value="UniProtKB-UniRule"/>
</dbReference>
<evidence type="ECO:0000256" key="13">
    <source>
        <dbReference type="ARBA" id="ARBA00048988"/>
    </source>
</evidence>
<accession>A0A290QE26</accession>
<evidence type="ECO:0000256" key="6">
    <source>
        <dbReference type="ARBA" id="ARBA00022839"/>
    </source>
</evidence>
<dbReference type="GO" id="GO:0003677">
    <property type="term" value="F:DNA binding"/>
    <property type="evidence" value="ECO:0007669"/>
    <property type="project" value="UniProtKB-KW"/>
</dbReference>
<keyword evidence="8" id="KW-0238">DNA-binding</keyword>
<organism evidence="17 18">
    <name type="scientific">Nibricoccus aquaticus</name>
    <dbReference type="NCBI Taxonomy" id="2576891"/>
    <lineage>
        <taxon>Bacteria</taxon>
        <taxon>Pseudomonadati</taxon>
        <taxon>Verrucomicrobiota</taxon>
        <taxon>Opitutia</taxon>
        <taxon>Opitutales</taxon>
        <taxon>Opitutaceae</taxon>
        <taxon>Nibricoccus</taxon>
    </lineage>
</organism>
<keyword evidence="18" id="KW-1185">Reference proteome</keyword>
<evidence type="ECO:0000256" key="12">
    <source>
        <dbReference type="ARBA" id="ARBA00034808"/>
    </source>
</evidence>
<dbReference type="PANTHER" id="PTHR11070:SF59">
    <property type="entry name" value="DNA 3'-5' HELICASE"/>
    <property type="match status" value="1"/>
</dbReference>
<keyword evidence="5 14" id="KW-0347">Helicase</keyword>
<dbReference type="Gene3D" id="1.10.486.10">
    <property type="entry name" value="PCRA, domain 4"/>
    <property type="match status" value="1"/>
</dbReference>
<dbReference type="GO" id="GO:0043138">
    <property type="term" value="F:3'-5' DNA helicase activity"/>
    <property type="evidence" value="ECO:0007669"/>
    <property type="project" value="UniProtKB-EC"/>
</dbReference>
<keyword evidence="1" id="KW-0540">Nuclease</keyword>
<evidence type="ECO:0000256" key="11">
    <source>
        <dbReference type="ARBA" id="ARBA00034617"/>
    </source>
</evidence>
<evidence type="ECO:0000256" key="9">
    <source>
        <dbReference type="ARBA" id="ARBA00023204"/>
    </source>
</evidence>
<keyword evidence="6" id="KW-0269">Exonuclease</keyword>
<proteinExistence type="predicted"/>
<dbReference type="GO" id="GO:0000725">
    <property type="term" value="P:recombinational repair"/>
    <property type="evidence" value="ECO:0007669"/>
    <property type="project" value="TreeGrafter"/>
</dbReference>
<evidence type="ECO:0000256" key="5">
    <source>
        <dbReference type="ARBA" id="ARBA00022806"/>
    </source>
</evidence>
<dbReference type="Pfam" id="PF00580">
    <property type="entry name" value="UvrD-helicase"/>
    <property type="match status" value="1"/>
</dbReference>
<dbReference type="EMBL" id="CP023344">
    <property type="protein sequence ID" value="ATC64506.1"/>
    <property type="molecule type" value="Genomic_DNA"/>
</dbReference>
<evidence type="ECO:0000313" key="17">
    <source>
        <dbReference type="EMBL" id="ATC64506.1"/>
    </source>
</evidence>
<dbReference type="InterPro" id="IPR038726">
    <property type="entry name" value="PDDEXK_AddAB-type"/>
</dbReference>
<dbReference type="InterPro" id="IPR011604">
    <property type="entry name" value="PDDEXK-like_dom_sf"/>
</dbReference>
<dbReference type="GO" id="GO:0005829">
    <property type="term" value="C:cytosol"/>
    <property type="evidence" value="ECO:0007669"/>
    <property type="project" value="TreeGrafter"/>
</dbReference>
<comment type="catalytic activity">
    <reaction evidence="11">
        <text>Couples ATP hydrolysis with the unwinding of duplex DNA by translocating in the 3'-5' direction.</text>
        <dbReference type="EC" id="5.6.2.4"/>
    </reaction>
</comment>
<dbReference type="AlphaFoldDB" id="A0A290QE26"/>
<keyword evidence="10" id="KW-0413">Isomerase</keyword>
<evidence type="ECO:0000313" key="18">
    <source>
        <dbReference type="Proteomes" id="UP000217265"/>
    </source>
</evidence>
<dbReference type="InterPro" id="IPR011335">
    <property type="entry name" value="Restrct_endonuc-II-like"/>
</dbReference>
<dbReference type="Proteomes" id="UP000217265">
    <property type="component" value="Chromosome"/>
</dbReference>
<evidence type="ECO:0000256" key="2">
    <source>
        <dbReference type="ARBA" id="ARBA00022741"/>
    </source>
</evidence>
<name>A0A290QE26_9BACT</name>
<dbReference type="PANTHER" id="PTHR11070">
    <property type="entry name" value="UVRD / RECB / PCRA DNA HELICASE FAMILY MEMBER"/>
    <property type="match status" value="1"/>
</dbReference>
<dbReference type="InterPro" id="IPR014016">
    <property type="entry name" value="UvrD-like_ATP-bd"/>
</dbReference>
<evidence type="ECO:0000256" key="1">
    <source>
        <dbReference type="ARBA" id="ARBA00022722"/>
    </source>
</evidence>
<dbReference type="Gene3D" id="3.90.320.10">
    <property type="match status" value="1"/>
</dbReference>
<sequence>MSDELIDHEPRERFRREWRKNFAVSANAGSGKTTAISERLAAMALSDEASAVLPKTAVVTFTKKAAQQIGQRARAVLLRRLTEEGRSELTALDHLERAFFGTIHSFCLLLARRYGQTLGINLNPAVIAADDERCWEEFLEQDVMTFSSLAPTQLDAFLRHVPLEAIFELAKDLDATTARELAKRCPAGAARAPGEAVLREILDLPLKGIGKKNTELSQAAARVWWEKWRSGRGFLALYKPAGSGAALKELSERWMAPLKDWLADAGAALAAELAERYRLYRFDRGVQTYADQVDAALAVLRDRPTLERIRAEGWRVILDEAQDTDPQQFAVLVEIARPVGAEPRAWPNAGGALRAEGPRDGHFCMVGDGQQSIYGSRADIRNFVRHLEAFGRGDGGELLSFHVTFRAPHRVIEFLNAGLPAAFGEEREYNWGLPVAEGAEKPYLQVRYEALAAGPKNVEGRAGRLTLTLPEVAPKGVDAWMAEEARQVAAFLLKHGPQALGARHWGEICLLAPRNSWLITVQKVFEAAGLKVALQTRKNRNGDNPVYGWMAGLMAVVCDPENAFEWFGVLRDIFAISDARLADELRERGAFQWDATEEHGAEVAAALEKLRPWILRADDEGQPLGAMARGLVDVCGLEEKARALDASGGLADELARLLARAAELGLEGAGAREWLAELLNELDEGKPSGKAEEGAVNLLTAHSAKGLEWPVVIALGLWRRISSKEDAGLRLVREDGGRMRVYFDGASLSDETKTSREREQWRELTRLLYVTLTRPRQRLVLPWAEGFGPGQKGGGVSFAELWGDDAGLARLPEVAETLKAGNVDTRDSDGDVVHDSGLAGDEAIEDEVETSSSDSGAVDVGAIGDVAVEVAPMPRRVLPHQLAEKAADRVRSIRHESSGELVAATRTDGDEAIDYGLWWHETMEFMPWGGAMETVKAQVAAALKTAETLGFAERGARELALLLASEGWRELNDARWTRQAELAVFAPLETDAWMDGVIDFVLHDSAAGMVWVLDWKTNRRRALEQGEAMLARLREEYRPQLGAYGRAVRDFFPGCAVKLLVYASGLGEWTEVVVD</sequence>
<dbReference type="OrthoDB" id="9810135at2"/>